<dbReference type="STRING" id="1079859.SAMN04515674_10323"/>
<keyword evidence="1" id="KW-0812">Transmembrane</keyword>
<name>A0A1I5Q5D8_9BACT</name>
<evidence type="ECO:0000313" key="2">
    <source>
        <dbReference type="EMBL" id="SFP41397.1"/>
    </source>
</evidence>
<dbReference type="Proteomes" id="UP000199306">
    <property type="component" value="Unassembled WGS sequence"/>
</dbReference>
<sequence>MEIQIPAINYSFSKPHMSSPMRFFILLCLLILGSFIFFSFKKHAFHTSLTEMNYNAREKNIEISIRIFTDDLEKVLSLENGNQKFIIENNDKNDGFVEKYIRKHFNLINSKNQKKPYNYIGKEESKDATWIYLEMPVNESVSGSKIQNDVLMDIFEDQVNIINLSWQGDKKSFIFNQKKKIQDI</sequence>
<dbReference type="InterPro" id="IPR046525">
    <property type="entry name" value="DUF6702"/>
</dbReference>
<proteinExistence type="predicted"/>
<organism evidence="2 3">
    <name type="scientific">Pseudarcicella hirudinis</name>
    <dbReference type="NCBI Taxonomy" id="1079859"/>
    <lineage>
        <taxon>Bacteria</taxon>
        <taxon>Pseudomonadati</taxon>
        <taxon>Bacteroidota</taxon>
        <taxon>Cytophagia</taxon>
        <taxon>Cytophagales</taxon>
        <taxon>Flectobacillaceae</taxon>
        <taxon>Pseudarcicella</taxon>
    </lineage>
</organism>
<evidence type="ECO:0000256" key="1">
    <source>
        <dbReference type="SAM" id="Phobius"/>
    </source>
</evidence>
<reference evidence="2 3" key="1">
    <citation type="submission" date="2016-10" db="EMBL/GenBank/DDBJ databases">
        <authorList>
            <person name="de Groot N.N."/>
        </authorList>
    </citation>
    <scope>NUCLEOTIDE SEQUENCE [LARGE SCALE GENOMIC DNA]</scope>
    <source>
        <strain evidence="3">E92,LMG 26720,CCM 7988</strain>
    </source>
</reference>
<accession>A0A1I5Q5D8</accession>
<keyword evidence="3" id="KW-1185">Reference proteome</keyword>
<feature type="transmembrane region" description="Helical" evidence="1">
    <location>
        <begin position="20"/>
        <end position="40"/>
    </location>
</feature>
<dbReference type="AlphaFoldDB" id="A0A1I5Q5D8"/>
<dbReference type="OrthoDB" id="5735516at2"/>
<keyword evidence="1" id="KW-1133">Transmembrane helix</keyword>
<evidence type="ECO:0000313" key="3">
    <source>
        <dbReference type="Proteomes" id="UP000199306"/>
    </source>
</evidence>
<dbReference type="RefSeq" id="WP_092013756.1">
    <property type="nucleotide sequence ID" value="NZ_JBHLXN010000001.1"/>
</dbReference>
<dbReference type="EMBL" id="FOXH01000003">
    <property type="protein sequence ID" value="SFP41397.1"/>
    <property type="molecule type" value="Genomic_DNA"/>
</dbReference>
<keyword evidence="1" id="KW-0472">Membrane</keyword>
<gene>
    <name evidence="2" type="ORF">SAMN04515674_10323</name>
</gene>
<dbReference type="Pfam" id="PF20420">
    <property type="entry name" value="DUF6702"/>
    <property type="match status" value="1"/>
</dbReference>
<protein>
    <submittedName>
        <fullName evidence="2">Uncharacterized protein</fullName>
    </submittedName>
</protein>